<proteinExistence type="inferred from homology"/>
<evidence type="ECO:0000259" key="11">
    <source>
        <dbReference type="PROSITE" id="PS50104"/>
    </source>
</evidence>
<name>A0AA39E518_VITRO</name>
<dbReference type="InterPro" id="IPR000157">
    <property type="entry name" value="TIR_dom"/>
</dbReference>
<evidence type="ECO:0000313" key="12">
    <source>
        <dbReference type="EMBL" id="KAJ9707364.1"/>
    </source>
</evidence>
<dbReference type="GO" id="GO:0043068">
    <property type="term" value="P:positive regulation of programmed cell death"/>
    <property type="evidence" value="ECO:0007669"/>
    <property type="project" value="UniProtKB-ARBA"/>
</dbReference>
<dbReference type="EC" id="3.2.2.6" evidence="3"/>
<dbReference type="GO" id="GO:0005737">
    <property type="term" value="C:cytoplasm"/>
    <property type="evidence" value="ECO:0007669"/>
    <property type="project" value="UniProtKB-SubCell"/>
</dbReference>
<dbReference type="Pfam" id="PF01582">
    <property type="entry name" value="TIR"/>
    <property type="match status" value="1"/>
</dbReference>
<feature type="region of interest" description="Disordered" evidence="10">
    <location>
        <begin position="1"/>
        <end position="22"/>
    </location>
</feature>
<evidence type="ECO:0000256" key="5">
    <source>
        <dbReference type="ARBA" id="ARBA00022801"/>
    </source>
</evidence>
<dbReference type="GO" id="GO:0005634">
    <property type="term" value="C:nucleus"/>
    <property type="evidence" value="ECO:0007669"/>
    <property type="project" value="UniProtKB-SubCell"/>
</dbReference>
<dbReference type="GO" id="GO:0061809">
    <property type="term" value="F:NAD+ nucleosidase activity, cyclic ADP-ribose generating"/>
    <property type="evidence" value="ECO:0007669"/>
    <property type="project" value="UniProtKB-EC"/>
</dbReference>
<accession>A0AA39E518</accession>
<dbReference type="PANTHER" id="PTHR32009">
    <property type="entry name" value="TMV RESISTANCE PROTEIN N-LIKE"/>
    <property type="match status" value="1"/>
</dbReference>
<comment type="caution">
    <text evidence="12">The sequence shown here is derived from an EMBL/GenBank/DDBJ whole genome shotgun (WGS) entry which is preliminary data.</text>
</comment>
<evidence type="ECO:0000256" key="10">
    <source>
        <dbReference type="SAM" id="MobiDB-lite"/>
    </source>
</evidence>
<reference evidence="12 13" key="1">
    <citation type="journal article" date="2023" name="BMC Biotechnol.">
        <title>Vitis rotundifolia cv Carlos genome sequencing.</title>
        <authorList>
            <person name="Huff M."/>
            <person name="Hulse-Kemp A."/>
            <person name="Scheffler B."/>
            <person name="Youngblood R."/>
            <person name="Simpson S."/>
            <person name="Babiker E."/>
            <person name="Staton M."/>
        </authorList>
    </citation>
    <scope>NUCLEOTIDE SEQUENCE [LARGE SCALE GENOMIC DNA]</scope>
    <source>
        <tissue evidence="12">Leaf</tissue>
    </source>
</reference>
<dbReference type="SUPFAM" id="SSF52200">
    <property type="entry name" value="Toll/Interleukin receptor TIR domain"/>
    <property type="match status" value="1"/>
</dbReference>
<feature type="domain" description="TIR" evidence="11">
    <location>
        <begin position="25"/>
        <end position="176"/>
    </location>
</feature>
<dbReference type="EMBL" id="JARBHA010000002">
    <property type="protein sequence ID" value="KAJ9707364.1"/>
    <property type="molecule type" value="Genomic_DNA"/>
</dbReference>
<dbReference type="Gene3D" id="3.40.50.10140">
    <property type="entry name" value="Toll/interleukin-1 receptor homology (TIR) domain"/>
    <property type="match status" value="1"/>
</dbReference>
<protein>
    <recommendedName>
        <fullName evidence="3">ADP-ribosyl cyclase/cyclic ADP-ribose hydrolase</fullName>
        <ecNumber evidence="3">3.2.2.6</ecNumber>
    </recommendedName>
</protein>
<sequence length="176" mass="20389">MTSTNTQIISYSPPSSSSSKSTHPFTYQVFLSFRGEDTRYGFTDHLYEALDSYGIRTFRDDEELQRGGVIESELLNAIEESKIFVIIFSKNYATSRWCLDELVKIFDCMATKQRLILPIFYHVDPSDVRKQSGCYEEAFLHHEKEADLEKKEKIQRWRIALTEAGNLAGYDLQNYG</sequence>
<dbReference type="PANTHER" id="PTHR32009:SF39">
    <property type="entry name" value="TIR DOMAIN-CONTAINING PROTEIN"/>
    <property type="match status" value="1"/>
</dbReference>
<keyword evidence="13" id="KW-1185">Reference proteome</keyword>
<comment type="subcellular location">
    <subcellularLocation>
        <location evidence="2">Cytoplasm</location>
    </subcellularLocation>
    <subcellularLocation>
        <location evidence="1">Nucleus</location>
    </subcellularLocation>
</comment>
<evidence type="ECO:0000313" key="13">
    <source>
        <dbReference type="Proteomes" id="UP001168098"/>
    </source>
</evidence>
<evidence type="ECO:0000256" key="1">
    <source>
        <dbReference type="ARBA" id="ARBA00004123"/>
    </source>
</evidence>
<evidence type="ECO:0000256" key="6">
    <source>
        <dbReference type="ARBA" id="ARBA00023027"/>
    </source>
</evidence>
<keyword evidence="4" id="KW-0963">Cytoplasm</keyword>
<keyword evidence="5" id="KW-0378">Hydrolase</keyword>
<organism evidence="12 13">
    <name type="scientific">Vitis rotundifolia</name>
    <name type="common">Muscadine grape</name>
    <dbReference type="NCBI Taxonomy" id="103349"/>
    <lineage>
        <taxon>Eukaryota</taxon>
        <taxon>Viridiplantae</taxon>
        <taxon>Streptophyta</taxon>
        <taxon>Embryophyta</taxon>
        <taxon>Tracheophyta</taxon>
        <taxon>Spermatophyta</taxon>
        <taxon>Magnoliopsida</taxon>
        <taxon>eudicotyledons</taxon>
        <taxon>Gunneridae</taxon>
        <taxon>Pentapetalae</taxon>
        <taxon>rosids</taxon>
        <taxon>Vitales</taxon>
        <taxon>Vitaceae</taxon>
        <taxon>Viteae</taxon>
        <taxon>Vitis</taxon>
    </lineage>
</organism>
<keyword evidence="6" id="KW-0520">NAD</keyword>
<dbReference type="FunFam" id="3.40.50.10140:FF:000007">
    <property type="entry name" value="Disease resistance protein (TIR-NBS-LRR class)"/>
    <property type="match status" value="1"/>
</dbReference>
<comment type="catalytic activity">
    <reaction evidence="8">
        <text>NAD(+) + H2O = ADP-D-ribose + nicotinamide + H(+)</text>
        <dbReference type="Rhea" id="RHEA:16301"/>
        <dbReference type="ChEBI" id="CHEBI:15377"/>
        <dbReference type="ChEBI" id="CHEBI:15378"/>
        <dbReference type="ChEBI" id="CHEBI:17154"/>
        <dbReference type="ChEBI" id="CHEBI:57540"/>
        <dbReference type="ChEBI" id="CHEBI:57967"/>
        <dbReference type="EC" id="3.2.2.6"/>
    </reaction>
    <physiologicalReaction direction="left-to-right" evidence="8">
        <dbReference type="Rhea" id="RHEA:16302"/>
    </physiologicalReaction>
</comment>
<keyword evidence="7" id="KW-0539">Nucleus</keyword>
<feature type="compositionally biased region" description="Low complexity" evidence="10">
    <location>
        <begin position="10"/>
        <end position="21"/>
    </location>
</feature>
<evidence type="ECO:0000256" key="9">
    <source>
        <dbReference type="ARBA" id="ARBA00061488"/>
    </source>
</evidence>
<evidence type="ECO:0000256" key="4">
    <source>
        <dbReference type="ARBA" id="ARBA00022490"/>
    </source>
</evidence>
<dbReference type="GO" id="GO:0007165">
    <property type="term" value="P:signal transduction"/>
    <property type="evidence" value="ECO:0007669"/>
    <property type="project" value="InterPro"/>
</dbReference>
<dbReference type="GO" id="GO:0050832">
    <property type="term" value="P:defense response to fungus"/>
    <property type="evidence" value="ECO:0007669"/>
    <property type="project" value="UniProtKB-ARBA"/>
</dbReference>
<dbReference type="PROSITE" id="PS50104">
    <property type="entry name" value="TIR"/>
    <property type="match status" value="1"/>
</dbReference>
<evidence type="ECO:0000256" key="3">
    <source>
        <dbReference type="ARBA" id="ARBA00011982"/>
    </source>
</evidence>
<dbReference type="Proteomes" id="UP001168098">
    <property type="component" value="Unassembled WGS sequence"/>
</dbReference>
<evidence type="ECO:0000256" key="7">
    <source>
        <dbReference type="ARBA" id="ARBA00023242"/>
    </source>
</evidence>
<dbReference type="InterPro" id="IPR035897">
    <property type="entry name" value="Toll_tir_struct_dom_sf"/>
</dbReference>
<evidence type="ECO:0000256" key="2">
    <source>
        <dbReference type="ARBA" id="ARBA00004496"/>
    </source>
</evidence>
<evidence type="ECO:0000256" key="8">
    <source>
        <dbReference type="ARBA" id="ARBA00047304"/>
    </source>
</evidence>
<gene>
    <name evidence="12" type="ORF">PVL29_002390</name>
</gene>
<dbReference type="AlphaFoldDB" id="A0AA39E518"/>
<comment type="similarity">
    <text evidence="9">Belongs to the disease resistance TIR-NB-LRR family.</text>
</comment>
<dbReference type="SMART" id="SM00255">
    <property type="entry name" value="TIR"/>
    <property type="match status" value="1"/>
</dbReference>